<dbReference type="SUPFAM" id="SSF48403">
    <property type="entry name" value="Ankyrin repeat"/>
    <property type="match status" value="1"/>
</dbReference>
<keyword evidence="1" id="KW-0040">ANK repeat</keyword>
<evidence type="ECO:0008006" key="5">
    <source>
        <dbReference type="Google" id="ProtNLM"/>
    </source>
</evidence>
<dbReference type="EMBL" id="JAHLJV010000027">
    <property type="protein sequence ID" value="KAK1593129.1"/>
    <property type="molecule type" value="Genomic_DNA"/>
</dbReference>
<protein>
    <recommendedName>
        <fullName evidence="5">Ankyrin repeat protein</fullName>
    </recommendedName>
</protein>
<comment type="caution">
    <text evidence="3">The sequence shown here is derived from an EMBL/GenBank/DDBJ whole genome shotgun (WGS) entry which is preliminary data.</text>
</comment>
<dbReference type="RefSeq" id="XP_060414453.1">
    <property type="nucleotide sequence ID" value="XM_060551364.1"/>
</dbReference>
<dbReference type="PROSITE" id="PS50088">
    <property type="entry name" value="ANK_REPEAT"/>
    <property type="match status" value="1"/>
</dbReference>
<evidence type="ECO:0000313" key="3">
    <source>
        <dbReference type="EMBL" id="KAK1593129.1"/>
    </source>
</evidence>
<organism evidence="3 4">
    <name type="scientific">Colletotrichum navitas</name>
    <dbReference type="NCBI Taxonomy" id="681940"/>
    <lineage>
        <taxon>Eukaryota</taxon>
        <taxon>Fungi</taxon>
        <taxon>Dikarya</taxon>
        <taxon>Ascomycota</taxon>
        <taxon>Pezizomycotina</taxon>
        <taxon>Sordariomycetes</taxon>
        <taxon>Hypocreomycetidae</taxon>
        <taxon>Glomerellales</taxon>
        <taxon>Glomerellaceae</taxon>
        <taxon>Colletotrichum</taxon>
        <taxon>Colletotrichum graminicola species complex</taxon>
    </lineage>
</organism>
<evidence type="ECO:0000256" key="2">
    <source>
        <dbReference type="SAM" id="MobiDB-lite"/>
    </source>
</evidence>
<feature type="repeat" description="ANK" evidence="1">
    <location>
        <begin position="76"/>
        <end position="108"/>
    </location>
</feature>
<dbReference type="PROSITE" id="PS50297">
    <property type="entry name" value="ANK_REP_REGION"/>
    <property type="match status" value="1"/>
</dbReference>
<reference evidence="3" key="1">
    <citation type="submission" date="2021-06" db="EMBL/GenBank/DDBJ databases">
        <title>Comparative genomics, transcriptomics and evolutionary studies reveal genomic signatures of adaptation to plant cell wall in hemibiotrophic fungi.</title>
        <authorList>
            <consortium name="DOE Joint Genome Institute"/>
            <person name="Baroncelli R."/>
            <person name="Diaz J.F."/>
            <person name="Benocci T."/>
            <person name="Peng M."/>
            <person name="Battaglia E."/>
            <person name="Haridas S."/>
            <person name="Andreopoulos W."/>
            <person name="Labutti K."/>
            <person name="Pangilinan J."/>
            <person name="Floch G.L."/>
            <person name="Makela M.R."/>
            <person name="Henrissat B."/>
            <person name="Grigoriev I.V."/>
            <person name="Crouch J.A."/>
            <person name="De Vries R.P."/>
            <person name="Sukno S.A."/>
            <person name="Thon M.R."/>
        </authorList>
    </citation>
    <scope>NUCLEOTIDE SEQUENCE</scope>
    <source>
        <strain evidence="3">CBS 125086</strain>
    </source>
</reference>
<sequence>MNADCRAVVPTRPTETLLRIALRACTDMGTRRLAVNAGDDEYSLCLPGRDEAFDTVPELTQQLITKDVAVDATDANQQTALHVAVAIVEVGLVELLLRSGASPEMPDVFGATPRRGCLHFGTKATTSNGNQECTPASSRHTSLATHGQHDLCKAS</sequence>
<dbReference type="GeneID" id="85435604"/>
<dbReference type="InterPro" id="IPR036770">
    <property type="entry name" value="Ankyrin_rpt-contain_sf"/>
</dbReference>
<name>A0AAD8Q1D2_9PEZI</name>
<dbReference type="InterPro" id="IPR002110">
    <property type="entry name" value="Ankyrin_rpt"/>
</dbReference>
<gene>
    <name evidence="3" type="ORF">LY79DRAFT_188376</name>
</gene>
<evidence type="ECO:0000256" key="1">
    <source>
        <dbReference type="PROSITE-ProRule" id="PRU00023"/>
    </source>
</evidence>
<proteinExistence type="predicted"/>
<dbReference type="Proteomes" id="UP001230504">
    <property type="component" value="Unassembled WGS sequence"/>
</dbReference>
<evidence type="ECO:0000313" key="4">
    <source>
        <dbReference type="Proteomes" id="UP001230504"/>
    </source>
</evidence>
<keyword evidence="4" id="KW-1185">Reference proteome</keyword>
<dbReference type="AlphaFoldDB" id="A0AAD8Q1D2"/>
<dbReference type="Pfam" id="PF00023">
    <property type="entry name" value="Ank"/>
    <property type="match status" value="1"/>
</dbReference>
<dbReference type="Gene3D" id="1.25.40.20">
    <property type="entry name" value="Ankyrin repeat-containing domain"/>
    <property type="match status" value="1"/>
</dbReference>
<feature type="region of interest" description="Disordered" evidence="2">
    <location>
        <begin position="127"/>
        <end position="155"/>
    </location>
</feature>
<feature type="compositionally biased region" description="Polar residues" evidence="2">
    <location>
        <begin position="127"/>
        <end position="145"/>
    </location>
</feature>
<accession>A0AAD8Q1D2</accession>